<sequence length="129" mass="14488">MPFGGIYGISKRLLDARRPLEMTQELAEEMLLPYRPELPVAYEDFINYNQSVYGIRGFKTSPSGLESTSLMLAYGTDLFFTRLTPSGTFDILKDDFDHLLISVVLVGFVVGSLVCKKVGKNNSLKQAWQ</sequence>
<dbReference type="InterPro" id="IPR011678">
    <property type="entry name" value="EMC1_C"/>
</dbReference>
<dbReference type="Proteomes" id="UP000271098">
    <property type="component" value="Unassembled WGS sequence"/>
</dbReference>
<gene>
    <name evidence="12" type="ORF">GPUH_LOCUS25937</name>
</gene>
<evidence type="ECO:0000256" key="6">
    <source>
        <dbReference type="ARBA" id="ARBA00022824"/>
    </source>
</evidence>
<dbReference type="AlphaFoldDB" id="A0A183EY96"/>
<comment type="similarity">
    <text evidence="2">Belongs to the EMC1 family.</text>
</comment>
<dbReference type="PANTHER" id="PTHR21573:SF0">
    <property type="entry name" value="ER MEMBRANE PROTEIN COMPLEX SUBUNIT 1"/>
    <property type="match status" value="1"/>
</dbReference>
<dbReference type="Pfam" id="PF07774">
    <property type="entry name" value="EMC1_C"/>
    <property type="match status" value="1"/>
</dbReference>
<dbReference type="GO" id="GO:0034975">
    <property type="term" value="P:protein folding in endoplasmic reticulum"/>
    <property type="evidence" value="ECO:0007669"/>
    <property type="project" value="TreeGrafter"/>
</dbReference>
<keyword evidence="8 10" id="KW-0472">Membrane</keyword>
<evidence type="ECO:0000313" key="14">
    <source>
        <dbReference type="WBParaSite" id="GPUH_0002596701-mRNA-1"/>
    </source>
</evidence>
<dbReference type="WBParaSite" id="GPUH_0002596701-mRNA-1">
    <property type="protein sequence ID" value="GPUH_0002596701-mRNA-1"/>
    <property type="gene ID" value="GPUH_0002596701"/>
</dbReference>
<evidence type="ECO:0000313" key="12">
    <source>
        <dbReference type="EMBL" id="VDN44877.1"/>
    </source>
</evidence>
<feature type="domain" description="ER membrane protein complex subunit 1 C-terminal" evidence="11">
    <location>
        <begin position="4"/>
        <end position="128"/>
    </location>
</feature>
<evidence type="ECO:0000256" key="8">
    <source>
        <dbReference type="ARBA" id="ARBA00023136"/>
    </source>
</evidence>
<evidence type="ECO:0000256" key="10">
    <source>
        <dbReference type="SAM" id="Phobius"/>
    </source>
</evidence>
<evidence type="ECO:0000259" key="11">
    <source>
        <dbReference type="Pfam" id="PF07774"/>
    </source>
</evidence>
<evidence type="ECO:0000256" key="9">
    <source>
        <dbReference type="ARBA" id="ARBA00023180"/>
    </source>
</evidence>
<accession>A0A183EY96</accession>
<name>A0A183EY96_9BILA</name>
<dbReference type="PANTHER" id="PTHR21573">
    <property type="entry name" value="ER MEMBRANE PROTEIN COMPLEX SUBUNIT 1"/>
    <property type="match status" value="1"/>
</dbReference>
<keyword evidence="4 10" id="KW-0812">Transmembrane</keyword>
<proteinExistence type="inferred from homology"/>
<keyword evidence="6" id="KW-0256">Endoplasmic reticulum</keyword>
<keyword evidence="7 10" id="KW-1133">Transmembrane helix</keyword>
<dbReference type="EMBL" id="UYRT01107658">
    <property type="protein sequence ID" value="VDN44877.1"/>
    <property type="molecule type" value="Genomic_DNA"/>
</dbReference>
<keyword evidence="5" id="KW-0732">Signal</keyword>
<reference evidence="14" key="1">
    <citation type="submission" date="2016-06" db="UniProtKB">
        <authorList>
            <consortium name="WormBaseParasite"/>
        </authorList>
    </citation>
    <scope>IDENTIFICATION</scope>
</reference>
<evidence type="ECO:0000256" key="2">
    <source>
        <dbReference type="ARBA" id="ARBA00007904"/>
    </source>
</evidence>
<keyword evidence="9" id="KW-0325">Glycoprotein</keyword>
<comment type="subcellular location">
    <subcellularLocation>
        <location evidence="1">Endoplasmic reticulum membrane</location>
        <topology evidence="1">Single-pass type I membrane protein</topology>
    </subcellularLocation>
</comment>
<reference evidence="12 13" key="2">
    <citation type="submission" date="2018-11" db="EMBL/GenBank/DDBJ databases">
        <authorList>
            <consortium name="Pathogen Informatics"/>
        </authorList>
    </citation>
    <scope>NUCLEOTIDE SEQUENCE [LARGE SCALE GENOMIC DNA]</scope>
</reference>
<evidence type="ECO:0000256" key="1">
    <source>
        <dbReference type="ARBA" id="ARBA00004115"/>
    </source>
</evidence>
<evidence type="ECO:0000256" key="3">
    <source>
        <dbReference type="ARBA" id="ARBA00020824"/>
    </source>
</evidence>
<dbReference type="OrthoDB" id="28092at2759"/>
<evidence type="ECO:0000256" key="5">
    <source>
        <dbReference type="ARBA" id="ARBA00022729"/>
    </source>
</evidence>
<protein>
    <recommendedName>
        <fullName evidence="3">ER membrane protein complex subunit 1</fullName>
    </recommendedName>
</protein>
<organism evidence="14">
    <name type="scientific">Gongylonema pulchrum</name>
    <dbReference type="NCBI Taxonomy" id="637853"/>
    <lineage>
        <taxon>Eukaryota</taxon>
        <taxon>Metazoa</taxon>
        <taxon>Ecdysozoa</taxon>
        <taxon>Nematoda</taxon>
        <taxon>Chromadorea</taxon>
        <taxon>Rhabditida</taxon>
        <taxon>Spirurina</taxon>
        <taxon>Spiruromorpha</taxon>
        <taxon>Spiruroidea</taxon>
        <taxon>Gongylonematidae</taxon>
        <taxon>Gongylonema</taxon>
    </lineage>
</organism>
<keyword evidence="13" id="KW-1185">Reference proteome</keyword>
<evidence type="ECO:0000313" key="13">
    <source>
        <dbReference type="Proteomes" id="UP000271098"/>
    </source>
</evidence>
<feature type="transmembrane region" description="Helical" evidence="10">
    <location>
        <begin position="98"/>
        <end position="115"/>
    </location>
</feature>
<evidence type="ECO:0000256" key="7">
    <source>
        <dbReference type="ARBA" id="ARBA00022989"/>
    </source>
</evidence>
<dbReference type="InterPro" id="IPR026895">
    <property type="entry name" value="EMC1"/>
</dbReference>
<evidence type="ECO:0000256" key="4">
    <source>
        <dbReference type="ARBA" id="ARBA00022692"/>
    </source>
</evidence>
<dbReference type="GO" id="GO:0072546">
    <property type="term" value="C:EMC complex"/>
    <property type="evidence" value="ECO:0007669"/>
    <property type="project" value="InterPro"/>
</dbReference>